<keyword evidence="3" id="KW-0812">Transmembrane</keyword>
<dbReference type="SUPFAM" id="SSF117281">
    <property type="entry name" value="Kelch motif"/>
    <property type="match status" value="3"/>
</dbReference>
<dbReference type="Pfam" id="PF24681">
    <property type="entry name" value="Kelch_KLHDC2_KLHL20_DRC7"/>
    <property type="match status" value="1"/>
</dbReference>
<sequence length="1131" mass="126764">MDFYSKGNCLITFGGDQGISKIYNDVWEFSFSDYRWQELQAASQIAPCKRYLAKRYSLGGFIDSDGDSFYIFGGSTTNGPQNDMWTFDLINYQWTIISQNGHVPSPRSRFAYTRYNDKNDNNKLKFAIYGGTSRSGLDNNLFIFDVKSLNWSFTSPEGVSVPRLNSPTIQYWDGFIYLAGGQGVHGSAYEFNQEFFRYDLTNNKWENITNSSSPYGYRYLTGSAVYNNEFYLLFGWSDITGGDVKNIMKVNLLSSTYAWSTTNIVKDERWEMAPRDSFAFASHDNGTVYIFAGFISNNTLAITNSLVAFDLTASEITYDIINIEFRGPSPRKSHSLCAAESKLFLFGGQNGDIFYNDLWIFDPESDTPYWNSIMTSGNPPSARAGHAFDSQGDIVLVFGGFDGKAYLNDLFYLNLMTSTWNKVILSSTNKPTGRTGACMQMFLPFVFIFGGKTDLGVVNDLWLYNTGTNKFKLLYEDTPGTYPLPVYGHVCELASDSYNNVIFYTMFGSTDGELPVGNVDIYNMTLRKWINIHNSTGKGTARANAAVLLNKKNEIGVIGGQAWGTDPQKSIFILDLNTGITTFQNSLHDYFYSFAYFYYKKSFYIQGGGSVSGKAMKAFLGKNTLIKVELACDKSTNSSCGWTCSPGTYTKDNDCIPCPEGQYNPDYGATACTLCPTGTFNALKGSNSLLQCYPCEPGTYNSFNGSATCRMCPINRYCPAGSVHPLKNNITSHHLSIQPSLFPASSYTKDANDVVIIMLIVVCSLLFITSALLIGIKSLRVKLKKLDIYQQDHNYRLFEDMIRRSTYIGGLFSIIFFAVAVILICGQIIIYAKDNAYEDKSLVPLVALESELVDFPASISFEIILYRYGGDCVANDKCESSIYQIFYHISYSSIDINCKKIEGDCYIKISFSDCVISTGAYIEVDMEEKQSYTSAISVNLTSSSSIPGQHSAIFQSLVSDSNKIFRGALPSKFYFSVIPSLFKSYVYDWPGKLTGYHISYNTAPTAGSQYTIPNLPFTYNLKLKIILTRSLNSVYTQRFAKQTWFIVISGLLGSVFGAMGALRGFMKFSEKYITMFKIWRKNKRKRKSIARENNKIHTMMNLDEKREGASALAKLDITKTDSLNIELKIPQ</sequence>
<feature type="transmembrane region" description="Helical" evidence="3">
    <location>
        <begin position="754"/>
        <end position="776"/>
    </location>
</feature>
<dbReference type="AlphaFoldDB" id="A0AAU9I8Z8"/>
<keyword evidence="3" id="KW-0472">Membrane</keyword>
<proteinExistence type="predicted"/>
<organism evidence="5 6">
    <name type="scientific">Blepharisma stoltei</name>
    <dbReference type="NCBI Taxonomy" id="1481888"/>
    <lineage>
        <taxon>Eukaryota</taxon>
        <taxon>Sar</taxon>
        <taxon>Alveolata</taxon>
        <taxon>Ciliophora</taxon>
        <taxon>Postciliodesmatophora</taxon>
        <taxon>Heterotrichea</taxon>
        <taxon>Heterotrichida</taxon>
        <taxon>Blepharismidae</taxon>
        <taxon>Blepharisma</taxon>
    </lineage>
</organism>
<dbReference type="InterPro" id="IPR011641">
    <property type="entry name" value="Tyr-kin_ephrin_A/B_rcpt-like"/>
</dbReference>
<dbReference type="CDD" id="cd00185">
    <property type="entry name" value="TNFRSF"/>
    <property type="match status" value="1"/>
</dbReference>
<evidence type="ECO:0000313" key="5">
    <source>
        <dbReference type="EMBL" id="CAG9310951.1"/>
    </source>
</evidence>
<feature type="transmembrane region" description="Helical" evidence="3">
    <location>
        <begin position="806"/>
        <end position="832"/>
    </location>
</feature>
<dbReference type="PANTHER" id="PTHR46093:SF18">
    <property type="entry name" value="FIBRONECTIN TYPE-III DOMAIN-CONTAINING PROTEIN"/>
    <property type="match status" value="1"/>
</dbReference>
<name>A0AAU9I8Z8_9CILI</name>
<keyword evidence="2" id="KW-0677">Repeat</keyword>
<feature type="transmembrane region" description="Helical" evidence="3">
    <location>
        <begin position="1044"/>
        <end position="1065"/>
    </location>
</feature>
<dbReference type="PANTHER" id="PTHR46093">
    <property type="entry name" value="ACYL-COA-BINDING DOMAIN-CONTAINING PROTEIN 5"/>
    <property type="match status" value="1"/>
</dbReference>
<keyword evidence="3" id="KW-1133">Transmembrane helix</keyword>
<dbReference type="Gene3D" id="2.10.50.10">
    <property type="entry name" value="Tumor Necrosis Factor Receptor, subunit A, domain 2"/>
    <property type="match status" value="1"/>
</dbReference>
<reference evidence="5" key="1">
    <citation type="submission" date="2021-09" db="EMBL/GenBank/DDBJ databases">
        <authorList>
            <consortium name="AG Swart"/>
            <person name="Singh M."/>
            <person name="Singh A."/>
            <person name="Seah K."/>
            <person name="Emmerich C."/>
        </authorList>
    </citation>
    <scope>NUCLEOTIDE SEQUENCE</scope>
    <source>
        <strain evidence="5">ATCC30299</strain>
    </source>
</reference>
<dbReference type="SUPFAM" id="SSF57184">
    <property type="entry name" value="Growth factor receptor domain"/>
    <property type="match status" value="1"/>
</dbReference>
<keyword evidence="1" id="KW-0880">Kelch repeat</keyword>
<dbReference type="InterPro" id="IPR015915">
    <property type="entry name" value="Kelch-typ_b-propeller"/>
</dbReference>
<evidence type="ECO:0000256" key="3">
    <source>
        <dbReference type="SAM" id="Phobius"/>
    </source>
</evidence>
<dbReference type="Gene3D" id="2.120.10.80">
    <property type="entry name" value="Kelch-type beta propeller"/>
    <property type="match status" value="3"/>
</dbReference>
<gene>
    <name evidence="5" type="ORF">BSTOLATCC_MIC2665</name>
</gene>
<protein>
    <recommendedName>
        <fullName evidence="4">Tyrosine-protein kinase ephrin type A/B receptor-like domain-containing protein</fullName>
    </recommendedName>
</protein>
<accession>A0AAU9I8Z8</accession>
<dbReference type="SMART" id="SM01411">
    <property type="entry name" value="Ephrin_rec_like"/>
    <property type="match status" value="2"/>
</dbReference>
<evidence type="ECO:0000256" key="2">
    <source>
        <dbReference type="ARBA" id="ARBA00022737"/>
    </source>
</evidence>
<dbReference type="InterPro" id="IPR009030">
    <property type="entry name" value="Growth_fac_rcpt_cys_sf"/>
</dbReference>
<feature type="domain" description="Tyrosine-protein kinase ephrin type A/B receptor-like" evidence="4">
    <location>
        <begin position="647"/>
        <end position="692"/>
    </location>
</feature>
<dbReference type="Proteomes" id="UP001162131">
    <property type="component" value="Unassembled WGS sequence"/>
</dbReference>
<dbReference type="EMBL" id="CAJZBQ010000003">
    <property type="protein sequence ID" value="CAG9310951.1"/>
    <property type="molecule type" value="Genomic_DNA"/>
</dbReference>
<evidence type="ECO:0000256" key="1">
    <source>
        <dbReference type="ARBA" id="ARBA00022441"/>
    </source>
</evidence>
<evidence type="ECO:0000259" key="4">
    <source>
        <dbReference type="Pfam" id="PF07699"/>
    </source>
</evidence>
<comment type="caution">
    <text evidence="5">The sequence shown here is derived from an EMBL/GenBank/DDBJ whole genome shotgun (WGS) entry which is preliminary data.</text>
</comment>
<keyword evidence="6" id="KW-1185">Reference proteome</keyword>
<evidence type="ECO:0000313" key="6">
    <source>
        <dbReference type="Proteomes" id="UP001162131"/>
    </source>
</evidence>
<dbReference type="Pfam" id="PF07699">
    <property type="entry name" value="Ephrin_rec_like"/>
    <property type="match status" value="1"/>
</dbReference>